<dbReference type="PANTHER" id="PTHR31559:SF0">
    <property type="entry name" value="PYRIDOXAL 5'-PHOSPHATE SYNTHASE SUBUNIT SNO1-RELATED"/>
    <property type="match status" value="1"/>
</dbReference>
<dbReference type="GO" id="GO:1903600">
    <property type="term" value="C:glutaminase complex"/>
    <property type="evidence" value="ECO:0007669"/>
    <property type="project" value="TreeGrafter"/>
</dbReference>
<dbReference type="NCBIfam" id="TIGR03800">
    <property type="entry name" value="PLP_synth_Pdx2"/>
    <property type="match status" value="1"/>
</dbReference>
<sequence>MSNLLRSFDLLAPLSEFISAGRPVFGTCAGMILLSDRILDGRADQIALGSIDIVVRRNGYGRQVDSFETDIDVDGFDSPFHAVFIRAPRIEQVGPDVDVLARHGGDPVLVRRGTVMAASFHPELTNDDRIHRLFADMVRDASSSGVTSRDQVR</sequence>
<evidence type="ECO:0000313" key="2">
    <source>
        <dbReference type="EMBL" id="CAB4588613.1"/>
    </source>
</evidence>
<dbReference type="Gene3D" id="3.40.50.880">
    <property type="match status" value="1"/>
</dbReference>
<dbReference type="PROSITE" id="PS51273">
    <property type="entry name" value="GATASE_TYPE_1"/>
    <property type="match status" value="1"/>
</dbReference>
<dbReference type="InterPro" id="IPR029062">
    <property type="entry name" value="Class_I_gatase-like"/>
</dbReference>
<evidence type="ECO:0000256" key="1">
    <source>
        <dbReference type="ARBA" id="ARBA00022962"/>
    </source>
</evidence>
<organism evidence="2">
    <name type="scientific">freshwater metagenome</name>
    <dbReference type="NCBI Taxonomy" id="449393"/>
    <lineage>
        <taxon>unclassified sequences</taxon>
        <taxon>metagenomes</taxon>
        <taxon>ecological metagenomes</taxon>
    </lineage>
</organism>
<dbReference type="AlphaFoldDB" id="A0A6J6FNS4"/>
<dbReference type="GO" id="GO:0042823">
    <property type="term" value="P:pyridoxal phosphate biosynthetic process"/>
    <property type="evidence" value="ECO:0007669"/>
    <property type="project" value="InterPro"/>
</dbReference>
<name>A0A6J6FNS4_9ZZZZ</name>
<dbReference type="InterPro" id="IPR002161">
    <property type="entry name" value="PdxT/SNO"/>
</dbReference>
<gene>
    <name evidence="2" type="ORF">UFOPK1722_01516</name>
</gene>
<proteinExistence type="predicted"/>
<dbReference type="GO" id="GO:0008614">
    <property type="term" value="P:pyridoxine metabolic process"/>
    <property type="evidence" value="ECO:0007669"/>
    <property type="project" value="TreeGrafter"/>
</dbReference>
<dbReference type="SUPFAM" id="SSF52317">
    <property type="entry name" value="Class I glutamine amidotransferase-like"/>
    <property type="match status" value="1"/>
</dbReference>
<keyword evidence="1" id="KW-0315">Glutamine amidotransferase</keyword>
<protein>
    <submittedName>
        <fullName evidence="2">Unannotated protein</fullName>
    </submittedName>
</protein>
<reference evidence="2" key="1">
    <citation type="submission" date="2020-05" db="EMBL/GenBank/DDBJ databases">
        <authorList>
            <person name="Chiriac C."/>
            <person name="Salcher M."/>
            <person name="Ghai R."/>
            <person name="Kavagutti S V."/>
        </authorList>
    </citation>
    <scope>NUCLEOTIDE SEQUENCE</scope>
</reference>
<dbReference type="PANTHER" id="PTHR31559">
    <property type="entry name" value="PYRIDOXAL 5'-PHOSPHATE SYNTHASE SUBUNIT SNO"/>
    <property type="match status" value="1"/>
</dbReference>
<dbReference type="PROSITE" id="PS51130">
    <property type="entry name" value="PDXT_SNO_2"/>
    <property type="match status" value="1"/>
</dbReference>
<dbReference type="Pfam" id="PF01174">
    <property type="entry name" value="SNO"/>
    <property type="match status" value="1"/>
</dbReference>
<accession>A0A6J6FNS4</accession>
<dbReference type="PIRSF" id="PIRSF005639">
    <property type="entry name" value="Glut_amidoT_SNO"/>
    <property type="match status" value="1"/>
</dbReference>
<dbReference type="GO" id="GO:0004359">
    <property type="term" value="F:glutaminase activity"/>
    <property type="evidence" value="ECO:0007669"/>
    <property type="project" value="InterPro"/>
</dbReference>
<dbReference type="GO" id="GO:0005829">
    <property type="term" value="C:cytosol"/>
    <property type="evidence" value="ECO:0007669"/>
    <property type="project" value="TreeGrafter"/>
</dbReference>
<dbReference type="EMBL" id="CAEZTS010000157">
    <property type="protein sequence ID" value="CAB4588613.1"/>
    <property type="molecule type" value="Genomic_DNA"/>
</dbReference>